<keyword evidence="1" id="KW-0472">Membrane</keyword>
<feature type="transmembrane region" description="Helical" evidence="1">
    <location>
        <begin position="61"/>
        <end position="82"/>
    </location>
</feature>
<sequence length="85" mass="9953">MLDYFLKCPPFILTLVRATLCEFISQENDFKIAWRISQGIWPAVLLAQLRKPPRALLFRPFCFVFAAFVCFFVVVVFNNAFIEFP</sequence>
<protein>
    <submittedName>
        <fullName evidence="2">Uncharacterized protein</fullName>
    </submittedName>
</protein>
<proteinExistence type="predicted"/>
<dbReference type="AlphaFoldDB" id="A0A0E9PKG2"/>
<evidence type="ECO:0000256" key="1">
    <source>
        <dbReference type="SAM" id="Phobius"/>
    </source>
</evidence>
<evidence type="ECO:0000313" key="2">
    <source>
        <dbReference type="EMBL" id="JAH05141.1"/>
    </source>
</evidence>
<organism evidence="2">
    <name type="scientific">Anguilla anguilla</name>
    <name type="common">European freshwater eel</name>
    <name type="synonym">Muraena anguilla</name>
    <dbReference type="NCBI Taxonomy" id="7936"/>
    <lineage>
        <taxon>Eukaryota</taxon>
        <taxon>Metazoa</taxon>
        <taxon>Chordata</taxon>
        <taxon>Craniata</taxon>
        <taxon>Vertebrata</taxon>
        <taxon>Euteleostomi</taxon>
        <taxon>Actinopterygii</taxon>
        <taxon>Neopterygii</taxon>
        <taxon>Teleostei</taxon>
        <taxon>Anguilliformes</taxon>
        <taxon>Anguillidae</taxon>
        <taxon>Anguilla</taxon>
    </lineage>
</organism>
<reference evidence="2" key="2">
    <citation type="journal article" date="2015" name="Fish Shellfish Immunol.">
        <title>Early steps in the European eel (Anguilla anguilla)-Vibrio vulnificus interaction in the gills: Role of the RtxA13 toxin.</title>
        <authorList>
            <person name="Callol A."/>
            <person name="Pajuelo D."/>
            <person name="Ebbesson L."/>
            <person name="Teles M."/>
            <person name="MacKenzie S."/>
            <person name="Amaro C."/>
        </authorList>
    </citation>
    <scope>NUCLEOTIDE SEQUENCE</scope>
</reference>
<name>A0A0E9PKG2_ANGAN</name>
<reference evidence="2" key="1">
    <citation type="submission" date="2014-11" db="EMBL/GenBank/DDBJ databases">
        <authorList>
            <person name="Amaro Gonzalez C."/>
        </authorList>
    </citation>
    <scope>NUCLEOTIDE SEQUENCE</scope>
</reference>
<accession>A0A0E9PKG2</accession>
<keyword evidence="1" id="KW-0812">Transmembrane</keyword>
<dbReference type="EMBL" id="GBXM01103436">
    <property type="protein sequence ID" value="JAH05141.1"/>
    <property type="molecule type" value="Transcribed_RNA"/>
</dbReference>
<keyword evidence="1" id="KW-1133">Transmembrane helix</keyword>